<keyword evidence="5 6" id="KW-0378">Hydrolase</keyword>
<dbReference type="Pfam" id="PF10502">
    <property type="entry name" value="Peptidase_S26"/>
    <property type="match status" value="1"/>
</dbReference>
<evidence type="ECO:0000256" key="1">
    <source>
        <dbReference type="ARBA" id="ARBA00000677"/>
    </source>
</evidence>
<proteinExistence type="inferred from homology"/>
<accession>A0ABU1SCC2</accession>
<evidence type="ECO:0000256" key="3">
    <source>
        <dbReference type="ARBA" id="ARBA00009370"/>
    </source>
</evidence>
<dbReference type="InterPro" id="IPR000223">
    <property type="entry name" value="Pept_S26A_signal_pept_1"/>
</dbReference>
<reference evidence="8 9" key="1">
    <citation type="submission" date="2023-07" db="EMBL/GenBank/DDBJ databases">
        <title>Sorghum-associated microbial communities from plants grown in Nebraska, USA.</title>
        <authorList>
            <person name="Schachtman D."/>
        </authorList>
    </citation>
    <scope>NUCLEOTIDE SEQUENCE [LARGE SCALE GENOMIC DNA]</scope>
    <source>
        <strain evidence="8 9">2980</strain>
    </source>
</reference>
<evidence type="ECO:0000313" key="9">
    <source>
        <dbReference type="Proteomes" id="UP001259347"/>
    </source>
</evidence>
<comment type="subcellular location">
    <subcellularLocation>
        <location evidence="2">Cell membrane</location>
        <topology evidence="2">Single-pass type II membrane protein</topology>
    </subcellularLocation>
    <subcellularLocation>
        <location evidence="6">Membrane</location>
        <topology evidence="6">Single-pass type II membrane protein</topology>
    </subcellularLocation>
</comment>
<comment type="caution">
    <text evidence="8">The sequence shown here is derived from an EMBL/GenBank/DDBJ whole genome shotgun (WGS) entry which is preliminary data.</text>
</comment>
<feature type="transmembrane region" description="Helical" evidence="6">
    <location>
        <begin position="20"/>
        <end position="39"/>
    </location>
</feature>
<keyword evidence="6" id="KW-0812">Transmembrane</keyword>
<keyword evidence="9" id="KW-1185">Reference proteome</keyword>
<keyword evidence="6" id="KW-1133">Transmembrane helix</keyword>
<dbReference type="PANTHER" id="PTHR43390:SF1">
    <property type="entry name" value="CHLOROPLAST PROCESSING PEPTIDASE"/>
    <property type="match status" value="1"/>
</dbReference>
<evidence type="ECO:0000259" key="7">
    <source>
        <dbReference type="Pfam" id="PF10502"/>
    </source>
</evidence>
<dbReference type="Gene3D" id="2.10.109.10">
    <property type="entry name" value="Umud Fragment, subunit A"/>
    <property type="match status" value="1"/>
</dbReference>
<name>A0ABU1SCC2_9MICO</name>
<dbReference type="InterPro" id="IPR019533">
    <property type="entry name" value="Peptidase_S26"/>
</dbReference>
<organism evidence="8 9">
    <name type="scientific">Microbacterium resistens</name>
    <dbReference type="NCBI Taxonomy" id="156977"/>
    <lineage>
        <taxon>Bacteria</taxon>
        <taxon>Bacillati</taxon>
        <taxon>Actinomycetota</taxon>
        <taxon>Actinomycetes</taxon>
        <taxon>Micrococcales</taxon>
        <taxon>Microbacteriaceae</taxon>
        <taxon>Microbacterium</taxon>
    </lineage>
</organism>
<dbReference type="InterPro" id="IPR019758">
    <property type="entry name" value="Pept_S26A_signal_pept_1_CS"/>
</dbReference>
<sequence length="240" mass="25797">MTTSETATPRPRWRRVLGSTWFHLFAAFVVVGALLSFVAKPYSVPSGSMEQTLQIGDRVLVNRLAFVGAEPATGDVVVFDADETWGVHPTDEGNPLKAVLRWVGEVSGFGPSGPHTLVKRVIAGPGQTVECCTADGSLIVDGKPLDEPYIFENFPFTPGTLDCTTVPASRRCLPAVTVPEDSYLMLGDHRSFSSDSAANCRAANDTGGDPGDSCWRWAHRSGIVGKAVVILWPIPRWSGL</sequence>
<dbReference type="PRINTS" id="PR00727">
    <property type="entry name" value="LEADERPTASE"/>
</dbReference>
<evidence type="ECO:0000256" key="6">
    <source>
        <dbReference type="RuleBase" id="RU362042"/>
    </source>
</evidence>
<dbReference type="EMBL" id="JAVDUM010000007">
    <property type="protein sequence ID" value="MDR6867257.1"/>
    <property type="molecule type" value="Genomic_DNA"/>
</dbReference>
<gene>
    <name evidence="8" type="ORF">J2Y69_001858</name>
</gene>
<evidence type="ECO:0000256" key="4">
    <source>
        <dbReference type="ARBA" id="ARBA00013208"/>
    </source>
</evidence>
<dbReference type="CDD" id="cd06530">
    <property type="entry name" value="S26_SPase_I"/>
    <property type="match status" value="1"/>
</dbReference>
<keyword evidence="6" id="KW-0645">Protease</keyword>
<dbReference type="PROSITE" id="PS00761">
    <property type="entry name" value="SPASE_I_3"/>
    <property type="match status" value="1"/>
</dbReference>
<evidence type="ECO:0000256" key="2">
    <source>
        <dbReference type="ARBA" id="ARBA00004401"/>
    </source>
</evidence>
<feature type="domain" description="Peptidase S26" evidence="7">
    <location>
        <begin position="24"/>
        <end position="232"/>
    </location>
</feature>
<dbReference type="NCBIfam" id="TIGR02227">
    <property type="entry name" value="sigpep_I_bact"/>
    <property type="match status" value="1"/>
</dbReference>
<dbReference type="SUPFAM" id="SSF51306">
    <property type="entry name" value="LexA/Signal peptidase"/>
    <property type="match status" value="1"/>
</dbReference>
<dbReference type="InterPro" id="IPR036286">
    <property type="entry name" value="LexA/Signal_pep-like_sf"/>
</dbReference>
<dbReference type="RefSeq" id="WP_310019885.1">
    <property type="nucleotide sequence ID" value="NZ_JAVDUM010000007.1"/>
</dbReference>
<dbReference type="EC" id="3.4.21.89" evidence="4 6"/>
<dbReference type="Proteomes" id="UP001259347">
    <property type="component" value="Unassembled WGS sequence"/>
</dbReference>
<comment type="catalytic activity">
    <reaction evidence="1 6">
        <text>Cleavage of hydrophobic, N-terminal signal or leader sequences from secreted and periplasmic proteins.</text>
        <dbReference type="EC" id="3.4.21.89"/>
    </reaction>
</comment>
<evidence type="ECO:0000313" key="8">
    <source>
        <dbReference type="EMBL" id="MDR6867257.1"/>
    </source>
</evidence>
<dbReference type="PANTHER" id="PTHR43390">
    <property type="entry name" value="SIGNAL PEPTIDASE I"/>
    <property type="match status" value="1"/>
</dbReference>
<protein>
    <recommendedName>
        <fullName evidence="4 6">Signal peptidase I</fullName>
        <ecNumber evidence="4 6">3.4.21.89</ecNumber>
    </recommendedName>
</protein>
<evidence type="ECO:0000256" key="5">
    <source>
        <dbReference type="ARBA" id="ARBA00022801"/>
    </source>
</evidence>
<dbReference type="GO" id="GO:0009003">
    <property type="term" value="F:signal peptidase activity"/>
    <property type="evidence" value="ECO:0007669"/>
    <property type="project" value="UniProtKB-EC"/>
</dbReference>
<keyword evidence="6" id="KW-0472">Membrane</keyword>
<comment type="similarity">
    <text evidence="3 6">Belongs to the peptidase S26 family.</text>
</comment>